<dbReference type="AlphaFoldDB" id="A0ABC9VI32"/>
<accession>A0ABC9VI32</accession>
<protein>
    <submittedName>
        <fullName evidence="1">Uncharacterized protein</fullName>
    </submittedName>
</protein>
<evidence type="ECO:0000313" key="1">
    <source>
        <dbReference type="EMBL" id="EZP78419.1"/>
    </source>
</evidence>
<organism evidence="1 2">
    <name type="scientific">Parageobacillus genomosp. 1</name>
    <dbReference type="NCBI Taxonomy" id="1295642"/>
    <lineage>
        <taxon>Bacteria</taxon>
        <taxon>Bacillati</taxon>
        <taxon>Bacillota</taxon>
        <taxon>Bacilli</taxon>
        <taxon>Bacillales</taxon>
        <taxon>Anoxybacillaceae</taxon>
        <taxon>Parageobacillus</taxon>
    </lineage>
</organism>
<reference evidence="1 2" key="1">
    <citation type="journal article" date="2014" name="Appl. Microbiol. Biotechnol.">
        <title>Transformable facultative thermophile Geobacillus stearothermophilus NUB3621 as a host strain for metabolic engineering.</title>
        <authorList>
            <person name="Blanchard K."/>
            <person name="Robic S."/>
            <person name="Matsumura I."/>
        </authorList>
    </citation>
    <scope>NUCLEOTIDE SEQUENCE [LARGE SCALE GENOMIC DNA]</scope>
    <source>
        <strain evidence="1 2">NUB3621</strain>
    </source>
</reference>
<comment type="caution">
    <text evidence="1">The sequence shown here is derived from an EMBL/GenBank/DDBJ whole genome shotgun (WGS) entry which is preliminary data.</text>
</comment>
<name>A0ABC9VI32_9BACL</name>
<evidence type="ECO:0000313" key="2">
    <source>
        <dbReference type="Proteomes" id="UP000023566"/>
    </source>
</evidence>
<dbReference type="RefSeq" id="WP_043903464.1">
    <property type="nucleotide sequence ID" value="NZ_CM002692.1"/>
</dbReference>
<dbReference type="EMBL" id="AOTZ01000002">
    <property type="protein sequence ID" value="EZP78419.1"/>
    <property type="molecule type" value="Genomic_DNA"/>
</dbReference>
<sequence length="99" mass="11607">MISAYACSHWTNRLFLEAKKTDISTFQYGRFDALCKRNHPTVLFLWTDCCRSFIVKGIGENEKRRHRLLAANGAFLFVKRGGNMRKVVEIMYKKTMKLK</sequence>
<gene>
    <name evidence="1" type="ORF">H839_01086</name>
</gene>
<keyword evidence="2" id="KW-1185">Reference proteome</keyword>
<proteinExistence type="predicted"/>
<dbReference type="Proteomes" id="UP000023566">
    <property type="component" value="Chromosome"/>
</dbReference>